<proteinExistence type="predicted"/>
<protein>
    <submittedName>
        <fullName evidence="2">Uncharacterized protein</fullName>
    </submittedName>
</protein>
<name>A0A3D9HFD5_9FLAO</name>
<accession>A0A3D9HFD5</accession>
<dbReference type="OrthoDB" id="1435015at2"/>
<evidence type="ECO:0000313" key="3">
    <source>
        <dbReference type="Proteomes" id="UP000256629"/>
    </source>
</evidence>
<organism evidence="2 3">
    <name type="scientific">Seonamhaeicola aphaedonensis</name>
    <dbReference type="NCBI Taxonomy" id="1461338"/>
    <lineage>
        <taxon>Bacteria</taxon>
        <taxon>Pseudomonadati</taxon>
        <taxon>Bacteroidota</taxon>
        <taxon>Flavobacteriia</taxon>
        <taxon>Flavobacteriales</taxon>
        <taxon>Flavobacteriaceae</taxon>
    </lineage>
</organism>
<keyword evidence="3" id="KW-1185">Reference proteome</keyword>
<dbReference type="RefSeq" id="WP_116523858.1">
    <property type="nucleotide sequence ID" value="NZ_QRDX01000004.1"/>
</dbReference>
<feature type="transmembrane region" description="Helical" evidence="1">
    <location>
        <begin position="30"/>
        <end position="52"/>
    </location>
</feature>
<evidence type="ECO:0000313" key="2">
    <source>
        <dbReference type="EMBL" id="RED48198.1"/>
    </source>
</evidence>
<comment type="caution">
    <text evidence="2">The sequence shown here is derived from an EMBL/GenBank/DDBJ whole genome shotgun (WGS) entry which is preliminary data.</text>
</comment>
<dbReference type="AlphaFoldDB" id="A0A3D9HFD5"/>
<keyword evidence="1" id="KW-0812">Transmembrane</keyword>
<feature type="transmembrane region" description="Helical" evidence="1">
    <location>
        <begin position="6"/>
        <end position="23"/>
    </location>
</feature>
<reference evidence="2 3" key="1">
    <citation type="submission" date="2018-07" db="EMBL/GenBank/DDBJ databases">
        <title>Genomic Encyclopedia of Type Strains, Phase III (KMG-III): the genomes of soil and plant-associated and newly described type strains.</title>
        <authorList>
            <person name="Whitman W."/>
        </authorList>
    </citation>
    <scope>NUCLEOTIDE SEQUENCE [LARGE SCALE GENOMIC DNA]</scope>
    <source>
        <strain evidence="2 3">CECT 8487</strain>
    </source>
</reference>
<keyword evidence="1" id="KW-1133">Transmembrane helix</keyword>
<dbReference type="Proteomes" id="UP000256629">
    <property type="component" value="Unassembled WGS sequence"/>
</dbReference>
<evidence type="ECO:0000256" key="1">
    <source>
        <dbReference type="SAM" id="Phobius"/>
    </source>
</evidence>
<keyword evidence="1" id="KW-0472">Membrane</keyword>
<sequence length="164" mass="19504">MIITPVFIISILVVFVLVWWFATTIDSRKWVSFLISLVLTPFLYFYVVYAIMNIVSSYHHEKYFASEVWKKKPAFRYEMVGNLLQDSLLINKTKEDVKTLLGDSEWYGWNDSIKANSKEQWNYNLGIKPGAFNNMQECIEIFFKDDQVNQIRAYQLRQVFEKED</sequence>
<dbReference type="EMBL" id="QRDX01000004">
    <property type="protein sequence ID" value="RED48198.1"/>
    <property type="molecule type" value="Genomic_DNA"/>
</dbReference>
<gene>
    <name evidence="2" type="ORF">DFQ02_10436</name>
</gene>